<reference evidence="1" key="1">
    <citation type="submission" date="2020-12" db="EMBL/GenBank/DDBJ databases">
        <title>Metabolic potential, ecology and presence of endohyphal bacteria is reflected in genomic diversity of Mucoromycotina.</title>
        <authorList>
            <person name="Muszewska A."/>
            <person name="Okrasinska A."/>
            <person name="Steczkiewicz K."/>
            <person name="Drgas O."/>
            <person name="Orlowska M."/>
            <person name="Perlinska-Lenart U."/>
            <person name="Aleksandrzak-Piekarczyk T."/>
            <person name="Szatraj K."/>
            <person name="Zielenkiewicz U."/>
            <person name="Pilsyk S."/>
            <person name="Malc E."/>
            <person name="Mieczkowski P."/>
            <person name="Kruszewska J.S."/>
            <person name="Biernat P."/>
            <person name="Pawlowska J."/>
        </authorList>
    </citation>
    <scope>NUCLEOTIDE SEQUENCE</scope>
    <source>
        <strain evidence="1">CBS 226.32</strain>
    </source>
</reference>
<accession>A0A8H7QM69</accession>
<evidence type="ECO:0000313" key="1">
    <source>
        <dbReference type="EMBL" id="KAG2194635.1"/>
    </source>
</evidence>
<sequence length="72" mass="8674">MEHEIQSLRLRNNELKNLLTRVDTDIRFLDHQALKAYEREERTTYNDFRNKITDFKDRYRGDSAGKLSNILS</sequence>
<gene>
    <name evidence="1" type="ORF">INT46_004889</name>
</gene>
<evidence type="ECO:0000313" key="2">
    <source>
        <dbReference type="Proteomes" id="UP000650833"/>
    </source>
</evidence>
<name>A0A8H7QM69_9FUNG</name>
<keyword evidence="2" id="KW-1185">Reference proteome</keyword>
<dbReference type="Proteomes" id="UP000650833">
    <property type="component" value="Unassembled WGS sequence"/>
</dbReference>
<dbReference type="AlphaFoldDB" id="A0A8H7QM69"/>
<dbReference type="EMBL" id="JAEPRC010000573">
    <property type="protein sequence ID" value="KAG2194635.1"/>
    <property type="molecule type" value="Genomic_DNA"/>
</dbReference>
<comment type="caution">
    <text evidence="1">The sequence shown here is derived from an EMBL/GenBank/DDBJ whole genome shotgun (WGS) entry which is preliminary data.</text>
</comment>
<proteinExistence type="predicted"/>
<organism evidence="1 2">
    <name type="scientific">Mucor plumbeus</name>
    <dbReference type="NCBI Taxonomy" id="97098"/>
    <lineage>
        <taxon>Eukaryota</taxon>
        <taxon>Fungi</taxon>
        <taxon>Fungi incertae sedis</taxon>
        <taxon>Mucoromycota</taxon>
        <taxon>Mucoromycotina</taxon>
        <taxon>Mucoromycetes</taxon>
        <taxon>Mucorales</taxon>
        <taxon>Mucorineae</taxon>
        <taxon>Mucoraceae</taxon>
        <taxon>Mucor</taxon>
    </lineage>
</organism>
<protein>
    <submittedName>
        <fullName evidence="1">Uncharacterized protein</fullName>
    </submittedName>
</protein>
<dbReference type="OrthoDB" id="2256907at2759"/>